<proteinExistence type="predicted"/>
<dbReference type="Proteomes" id="UP001273166">
    <property type="component" value="Unassembled WGS sequence"/>
</dbReference>
<comment type="caution">
    <text evidence="1">The sequence shown here is derived from an EMBL/GenBank/DDBJ whole genome shotgun (WGS) entry which is preliminary data.</text>
</comment>
<sequence>MPATNTSGPAATYTRGSTNPSWCVNAYENDRSVASQHSLGSLENIRGNPTKVRFTSTCSHKTLVLCYPEPDGKGSVKEAKFDVGSTDEFNTMDRS</sequence>
<keyword evidence="2" id="KW-1185">Reference proteome</keyword>
<dbReference type="AlphaFoldDB" id="A0AAJ0H0Z5"/>
<dbReference type="GeneID" id="87886117"/>
<evidence type="ECO:0000313" key="1">
    <source>
        <dbReference type="EMBL" id="KAK3309540.1"/>
    </source>
</evidence>
<accession>A0AAJ0H0Z5</accession>
<evidence type="ECO:0000313" key="2">
    <source>
        <dbReference type="Proteomes" id="UP001273166"/>
    </source>
</evidence>
<reference evidence="1" key="1">
    <citation type="journal article" date="2023" name="Mol. Phylogenet. Evol.">
        <title>Genome-scale phylogeny and comparative genomics of the fungal order Sordariales.</title>
        <authorList>
            <person name="Hensen N."/>
            <person name="Bonometti L."/>
            <person name="Westerberg I."/>
            <person name="Brannstrom I.O."/>
            <person name="Guillou S."/>
            <person name="Cros-Aarteil S."/>
            <person name="Calhoun S."/>
            <person name="Haridas S."/>
            <person name="Kuo A."/>
            <person name="Mondo S."/>
            <person name="Pangilinan J."/>
            <person name="Riley R."/>
            <person name="LaButti K."/>
            <person name="Andreopoulos B."/>
            <person name="Lipzen A."/>
            <person name="Chen C."/>
            <person name="Yan M."/>
            <person name="Daum C."/>
            <person name="Ng V."/>
            <person name="Clum A."/>
            <person name="Steindorff A."/>
            <person name="Ohm R.A."/>
            <person name="Martin F."/>
            <person name="Silar P."/>
            <person name="Natvig D.O."/>
            <person name="Lalanne C."/>
            <person name="Gautier V."/>
            <person name="Ament-Velasquez S.L."/>
            <person name="Kruys A."/>
            <person name="Hutchinson M.I."/>
            <person name="Powell A.J."/>
            <person name="Barry K."/>
            <person name="Miller A.N."/>
            <person name="Grigoriev I.V."/>
            <person name="Debuchy R."/>
            <person name="Gladieux P."/>
            <person name="Hiltunen Thoren M."/>
            <person name="Johannesson H."/>
        </authorList>
    </citation>
    <scope>NUCLEOTIDE SEQUENCE</scope>
    <source>
        <strain evidence="1">CBS 333.67</strain>
    </source>
</reference>
<dbReference type="EMBL" id="JAUDZG010000001">
    <property type="protein sequence ID" value="KAK3309540.1"/>
    <property type="molecule type" value="Genomic_DNA"/>
</dbReference>
<dbReference type="RefSeq" id="XP_062725320.1">
    <property type="nucleotide sequence ID" value="XM_062867288.1"/>
</dbReference>
<reference evidence="1" key="2">
    <citation type="submission" date="2023-06" db="EMBL/GenBank/DDBJ databases">
        <authorList>
            <consortium name="Lawrence Berkeley National Laboratory"/>
            <person name="Mondo S.J."/>
            <person name="Hensen N."/>
            <person name="Bonometti L."/>
            <person name="Westerberg I."/>
            <person name="Brannstrom I.O."/>
            <person name="Guillou S."/>
            <person name="Cros-Aarteil S."/>
            <person name="Calhoun S."/>
            <person name="Haridas S."/>
            <person name="Kuo A."/>
            <person name="Pangilinan J."/>
            <person name="Riley R."/>
            <person name="Labutti K."/>
            <person name="Andreopoulos B."/>
            <person name="Lipzen A."/>
            <person name="Chen C."/>
            <person name="Yanf M."/>
            <person name="Daum C."/>
            <person name="Ng V."/>
            <person name="Clum A."/>
            <person name="Steindorff A."/>
            <person name="Ohm R."/>
            <person name="Martin F."/>
            <person name="Silar P."/>
            <person name="Natvig D."/>
            <person name="Lalanne C."/>
            <person name="Gautier V."/>
            <person name="Ament-Velasquez S.L."/>
            <person name="Kruys A."/>
            <person name="Hutchinson M.I."/>
            <person name="Powell A.J."/>
            <person name="Barry K."/>
            <person name="Miller A.N."/>
            <person name="Grigoriev I.V."/>
            <person name="Debuchy R."/>
            <person name="Gladieux P."/>
            <person name="Thoren M.H."/>
            <person name="Johannesson H."/>
        </authorList>
    </citation>
    <scope>NUCLEOTIDE SEQUENCE</scope>
    <source>
        <strain evidence="1">CBS 333.67</strain>
    </source>
</reference>
<organism evidence="1 2">
    <name type="scientific">Chaetomium strumarium</name>
    <dbReference type="NCBI Taxonomy" id="1170767"/>
    <lineage>
        <taxon>Eukaryota</taxon>
        <taxon>Fungi</taxon>
        <taxon>Dikarya</taxon>
        <taxon>Ascomycota</taxon>
        <taxon>Pezizomycotina</taxon>
        <taxon>Sordariomycetes</taxon>
        <taxon>Sordariomycetidae</taxon>
        <taxon>Sordariales</taxon>
        <taxon>Chaetomiaceae</taxon>
        <taxon>Chaetomium</taxon>
    </lineage>
</organism>
<protein>
    <submittedName>
        <fullName evidence="1">Uncharacterized protein</fullName>
    </submittedName>
</protein>
<name>A0AAJ0H0Z5_9PEZI</name>
<gene>
    <name evidence="1" type="ORF">B0T15DRAFT_497803</name>
</gene>